<dbReference type="InterPro" id="IPR016024">
    <property type="entry name" value="ARM-type_fold"/>
</dbReference>
<dbReference type="InterPro" id="IPR011989">
    <property type="entry name" value="ARM-like"/>
</dbReference>
<dbReference type="InParanoid" id="E9G7R1"/>
<reference evidence="1 2" key="1">
    <citation type="journal article" date="2011" name="Science">
        <title>The ecoresponsive genome of Daphnia pulex.</title>
        <authorList>
            <person name="Colbourne J.K."/>
            <person name="Pfrender M.E."/>
            <person name="Gilbert D."/>
            <person name="Thomas W.K."/>
            <person name="Tucker A."/>
            <person name="Oakley T.H."/>
            <person name="Tokishita S."/>
            <person name="Aerts A."/>
            <person name="Arnold G.J."/>
            <person name="Basu M.K."/>
            <person name="Bauer D.J."/>
            <person name="Caceres C.E."/>
            <person name="Carmel L."/>
            <person name="Casola C."/>
            <person name="Choi J.H."/>
            <person name="Detter J.C."/>
            <person name="Dong Q."/>
            <person name="Dusheyko S."/>
            <person name="Eads B.D."/>
            <person name="Frohlich T."/>
            <person name="Geiler-Samerotte K.A."/>
            <person name="Gerlach D."/>
            <person name="Hatcher P."/>
            <person name="Jogdeo S."/>
            <person name="Krijgsveld J."/>
            <person name="Kriventseva E.V."/>
            <person name="Kultz D."/>
            <person name="Laforsch C."/>
            <person name="Lindquist E."/>
            <person name="Lopez J."/>
            <person name="Manak J.R."/>
            <person name="Muller J."/>
            <person name="Pangilinan J."/>
            <person name="Patwardhan R.P."/>
            <person name="Pitluck S."/>
            <person name="Pritham E.J."/>
            <person name="Rechtsteiner A."/>
            <person name="Rho M."/>
            <person name="Rogozin I.B."/>
            <person name="Sakarya O."/>
            <person name="Salamov A."/>
            <person name="Schaack S."/>
            <person name="Shapiro H."/>
            <person name="Shiga Y."/>
            <person name="Skalitzky C."/>
            <person name="Smith Z."/>
            <person name="Souvorov A."/>
            <person name="Sung W."/>
            <person name="Tang Z."/>
            <person name="Tsuchiya D."/>
            <person name="Tu H."/>
            <person name="Vos H."/>
            <person name="Wang M."/>
            <person name="Wolf Y.I."/>
            <person name="Yamagata H."/>
            <person name="Yamada T."/>
            <person name="Ye Y."/>
            <person name="Shaw J.R."/>
            <person name="Andrews J."/>
            <person name="Crease T.J."/>
            <person name="Tang H."/>
            <person name="Lucas S.M."/>
            <person name="Robertson H.M."/>
            <person name="Bork P."/>
            <person name="Koonin E.V."/>
            <person name="Zdobnov E.M."/>
            <person name="Grigoriev I.V."/>
            <person name="Lynch M."/>
            <person name="Boore J.L."/>
        </authorList>
    </citation>
    <scope>NUCLEOTIDE SEQUENCE [LARGE SCALE GENOMIC DNA]</scope>
</reference>
<dbReference type="Gene3D" id="1.25.10.10">
    <property type="entry name" value="Leucine-rich Repeat Variant"/>
    <property type="match status" value="1"/>
</dbReference>
<accession>E9G7R1</accession>
<proteinExistence type="predicted"/>
<dbReference type="SUPFAM" id="SSF48371">
    <property type="entry name" value="ARM repeat"/>
    <property type="match status" value="1"/>
</dbReference>
<keyword evidence="2" id="KW-1185">Reference proteome</keyword>
<dbReference type="KEGG" id="dpx:DAPPUDRAFT_238901"/>
<gene>
    <name evidence="1" type="ORF">DAPPUDRAFT_238901</name>
</gene>
<dbReference type="AlphaFoldDB" id="E9G7R1"/>
<dbReference type="OrthoDB" id="543373at2759"/>
<organism evidence="1 2">
    <name type="scientific">Daphnia pulex</name>
    <name type="common">Water flea</name>
    <dbReference type="NCBI Taxonomy" id="6669"/>
    <lineage>
        <taxon>Eukaryota</taxon>
        <taxon>Metazoa</taxon>
        <taxon>Ecdysozoa</taxon>
        <taxon>Arthropoda</taxon>
        <taxon>Crustacea</taxon>
        <taxon>Branchiopoda</taxon>
        <taxon>Diplostraca</taxon>
        <taxon>Cladocera</taxon>
        <taxon>Anomopoda</taxon>
        <taxon>Daphniidae</taxon>
        <taxon>Daphnia</taxon>
    </lineage>
</organism>
<dbReference type="eggNOG" id="KOG2171">
    <property type="taxonomic scope" value="Eukaryota"/>
</dbReference>
<dbReference type="HOGENOM" id="CLU_1195896_0_0_1"/>
<protein>
    <submittedName>
        <fullName evidence="1">Uncharacterized protein</fullName>
    </submittedName>
</protein>
<dbReference type="EMBL" id="GL732534">
    <property type="protein sequence ID" value="EFX84613.1"/>
    <property type="molecule type" value="Genomic_DNA"/>
</dbReference>
<dbReference type="STRING" id="6669.E9G7R1"/>
<dbReference type="Proteomes" id="UP000000305">
    <property type="component" value="Unassembled WGS sequence"/>
</dbReference>
<evidence type="ECO:0000313" key="2">
    <source>
        <dbReference type="Proteomes" id="UP000000305"/>
    </source>
</evidence>
<evidence type="ECO:0000313" key="1">
    <source>
        <dbReference type="EMBL" id="EFX84613.1"/>
    </source>
</evidence>
<name>E9G7R1_DAPPU</name>
<sequence>MSSEWTVQVMCVDSGETAKIHFGSVRSLGGFGSAMEDVFPVNGYQVKLEDPDFTFGHRSGVNRSFVHKGMPCAERAPAYVREKADTLIPLITSTVIKMMTELDAYEEAVNLNSDEAETALERLARGIGGEYIFPHLIQQFPMMFSNPICQIRHAALMAICAVGECCHEVECQKTNGQYRAVLTVFGEEEPTESVASHRGDAESNEIQTRTSILGVQKADFNWIRRIWELPPT</sequence>